<dbReference type="NCBIfam" id="TIGR03144">
    <property type="entry name" value="cytochr_II_ccsB"/>
    <property type="match status" value="1"/>
</dbReference>
<dbReference type="Pfam" id="PF01578">
    <property type="entry name" value="Cytochrom_C_asm"/>
    <property type="match status" value="1"/>
</dbReference>
<feature type="transmembrane region" description="Helical" evidence="6">
    <location>
        <begin position="21"/>
        <end position="41"/>
    </location>
</feature>
<feature type="transmembrane region" description="Helical" evidence="6">
    <location>
        <begin position="388"/>
        <end position="405"/>
    </location>
</feature>
<dbReference type="GO" id="GO:0020037">
    <property type="term" value="F:heme binding"/>
    <property type="evidence" value="ECO:0007669"/>
    <property type="project" value="InterPro"/>
</dbReference>
<sequence length="447" mass="49491">MSVPHDTLAVRRPGLLRRLSLADWLWAVLVLLSGGVTLALFGDWMNIYQILTLVVHVGVVIWLGWYWRAFRPFALSVALMSLLGVLAYGDDLANAESNFFLEYLLSGQSAVMWMCALLFMSTAAYMAHMFRRGEGGEGLSASLAVGGGTAVVGAGLLWLGSAGIVPGMQWVAPLFLIIATGALAGPLVRTEFTAHVGGALAWAAAAFGLSGLFVRWRETYLHDPTWGYIPVSNLWEVFVLFCIITVLMYLYYEGRTRNRGMGAFVLLLVSAAVAFLLYYTLDQQAHQVQPLVPALQSWWMKVHVPANFIGYGGFAIAAMLGIAYILRDWGERRRPGGLLARRLPGRQLLDDTMYKSVAVGFAFFTIATVLGAMWAAEAWGGYWSWDPKEVWALIVWLNYAAWLHMRFTKGWRGTPMAWWSVIGLFLTTFAFVGVNMFLGGLHSYGEL</sequence>
<feature type="transmembrane region" description="Helical" evidence="6">
    <location>
        <begin position="195"/>
        <end position="214"/>
    </location>
</feature>
<keyword evidence="2 6" id="KW-0812">Transmembrane</keyword>
<dbReference type="GO" id="GO:0005886">
    <property type="term" value="C:plasma membrane"/>
    <property type="evidence" value="ECO:0007669"/>
    <property type="project" value="TreeGrafter"/>
</dbReference>
<evidence type="ECO:0000259" key="7">
    <source>
        <dbReference type="Pfam" id="PF01578"/>
    </source>
</evidence>
<proteinExistence type="predicted"/>
<dbReference type="PANTHER" id="PTHR30071:SF1">
    <property type="entry name" value="CYTOCHROME B_B6 PROTEIN-RELATED"/>
    <property type="match status" value="1"/>
</dbReference>
<evidence type="ECO:0000256" key="5">
    <source>
        <dbReference type="ARBA" id="ARBA00023136"/>
    </source>
</evidence>
<evidence type="ECO:0000256" key="4">
    <source>
        <dbReference type="ARBA" id="ARBA00022989"/>
    </source>
</evidence>
<feature type="transmembrane region" description="Helical" evidence="6">
    <location>
        <begin position="234"/>
        <end position="252"/>
    </location>
</feature>
<evidence type="ECO:0000313" key="9">
    <source>
        <dbReference type="Proteomes" id="UP000199556"/>
    </source>
</evidence>
<dbReference type="STRING" id="195064.SAMN05421721_106165"/>
<dbReference type="GO" id="GO:0017004">
    <property type="term" value="P:cytochrome complex assembly"/>
    <property type="evidence" value="ECO:0007669"/>
    <property type="project" value="UniProtKB-KW"/>
</dbReference>
<comment type="subcellular location">
    <subcellularLocation>
        <location evidence="1">Membrane</location>
        <topology evidence="1">Multi-pass membrane protein</topology>
    </subcellularLocation>
</comment>
<dbReference type="InterPro" id="IPR017562">
    <property type="entry name" value="Cyt_c_biogenesis_CcsA"/>
</dbReference>
<feature type="transmembrane region" description="Helical" evidence="6">
    <location>
        <begin position="417"/>
        <end position="438"/>
    </location>
</feature>
<dbReference type="AlphaFoldDB" id="A0A1I4R5D3"/>
<accession>A0A1I4R5D3</accession>
<dbReference type="InterPro" id="IPR002541">
    <property type="entry name" value="Cyt_c_assembly"/>
</dbReference>
<evidence type="ECO:0000256" key="6">
    <source>
        <dbReference type="SAM" id="Phobius"/>
    </source>
</evidence>
<keyword evidence="9" id="KW-1185">Reference proteome</keyword>
<reference evidence="8 9" key="1">
    <citation type="submission" date="2016-10" db="EMBL/GenBank/DDBJ databases">
        <authorList>
            <person name="de Groot N.N."/>
        </authorList>
    </citation>
    <scope>NUCLEOTIDE SEQUENCE [LARGE SCALE GENOMIC DNA]</scope>
    <source>
        <strain evidence="8 9">DSM 4180</strain>
    </source>
</reference>
<feature type="transmembrane region" description="Helical" evidence="6">
    <location>
        <begin position="47"/>
        <end position="66"/>
    </location>
</feature>
<feature type="transmembrane region" description="Helical" evidence="6">
    <location>
        <begin position="73"/>
        <end position="89"/>
    </location>
</feature>
<organism evidence="8 9">
    <name type="scientific">Ectothiorhodospira mobilis</name>
    <dbReference type="NCBI Taxonomy" id="195064"/>
    <lineage>
        <taxon>Bacteria</taxon>
        <taxon>Pseudomonadati</taxon>
        <taxon>Pseudomonadota</taxon>
        <taxon>Gammaproteobacteria</taxon>
        <taxon>Chromatiales</taxon>
        <taxon>Ectothiorhodospiraceae</taxon>
        <taxon>Ectothiorhodospira</taxon>
    </lineage>
</organism>
<feature type="domain" description="Cytochrome c assembly protein" evidence="7">
    <location>
        <begin position="232"/>
        <end position="442"/>
    </location>
</feature>
<feature type="transmembrane region" description="Helical" evidence="6">
    <location>
        <begin position="264"/>
        <end position="281"/>
    </location>
</feature>
<keyword evidence="3" id="KW-0201">Cytochrome c-type biogenesis</keyword>
<dbReference type="PANTHER" id="PTHR30071">
    <property type="entry name" value="HEME EXPORTER PROTEIN C"/>
    <property type="match status" value="1"/>
</dbReference>
<gene>
    <name evidence="8" type="ORF">SAMN05421721_106165</name>
</gene>
<dbReference type="EMBL" id="FOUO01000006">
    <property type="protein sequence ID" value="SFM47449.1"/>
    <property type="molecule type" value="Genomic_DNA"/>
</dbReference>
<keyword evidence="5 6" id="KW-0472">Membrane</keyword>
<evidence type="ECO:0000256" key="1">
    <source>
        <dbReference type="ARBA" id="ARBA00004141"/>
    </source>
</evidence>
<evidence type="ECO:0000256" key="3">
    <source>
        <dbReference type="ARBA" id="ARBA00022748"/>
    </source>
</evidence>
<dbReference type="InterPro" id="IPR045062">
    <property type="entry name" value="Cyt_c_biogenesis_CcsA/CcmC"/>
</dbReference>
<keyword evidence="4 6" id="KW-1133">Transmembrane helix</keyword>
<feature type="transmembrane region" description="Helical" evidence="6">
    <location>
        <begin position="356"/>
        <end position="376"/>
    </location>
</feature>
<dbReference type="OrthoDB" id="9761451at2"/>
<evidence type="ECO:0000256" key="2">
    <source>
        <dbReference type="ARBA" id="ARBA00022692"/>
    </source>
</evidence>
<feature type="transmembrane region" description="Helical" evidence="6">
    <location>
        <begin position="308"/>
        <end position="326"/>
    </location>
</feature>
<feature type="transmembrane region" description="Helical" evidence="6">
    <location>
        <begin position="139"/>
        <end position="158"/>
    </location>
</feature>
<evidence type="ECO:0000313" key="8">
    <source>
        <dbReference type="EMBL" id="SFM47449.1"/>
    </source>
</evidence>
<feature type="transmembrane region" description="Helical" evidence="6">
    <location>
        <begin position="170"/>
        <end position="188"/>
    </location>
</feature>
<dbReference type="Proteomes" id="UP000199556">
    <property type="component" value="Unassembled WGS sequence"/>
</dbReference>
<name>A0A1I4R5D3_ECTMO</name>
<protein>
    <submittedName>
        <fullName evidence="8">Cytochrome c-type biogenesis protein CcsB</fullName>
    </submittedName>
</protein>
<dbReference type="RefSeq" id="WP_090484780.1">
    <property type="nucleotide sequence ID" value="NZ_FOUO01000006.1"/>
</dbReference>
<feature type="transmembrane region" description="Helical" evidence="6">
    <location>
        <begin position="109"/>
        <end position="127"/>
    </location>
</feature>